<feature type="domain" description="Transcription factor zinc-finger" evidence="2">
    <location>
        <begin position="2"/>
        <end position="43"/>
    </location>
</feature>
<gene>
    <name evidence="3" type="ordered locus">BTH_II0313</name>
</gene>
<feature type="compositionally biased region" description="Basic and acidic residues" evidence="1">
    <location>
        <begin position="80"/>
        <end position="90"/>
    </location>
</feature>
<proteinExistence type="predicted"/>
<dbReference type="RefSeq" id="WP_011400870.1">
    <property type="nucleotide sequence ID" value="NC_007650.1"/>
</dbReference>
<evidence type="ECO:0000256" key="1">
    <source>
        <dbReference type="SAM" id="MobiDB-lite"/>
    </source>
</evidence>
<dbReference type="EMBL" id="CP000085">
    <property type="protein sequence ID" value="ABC35636.1"/>
    <property type="molecule type" value="Genomic_DNA"/>
</dbReference>
<feature type="compositionally biased region" description="Basic and acidic residues" evidence="1">
    <location>
        <begin position="47"/>
        <end position="61"/>
    </location>
</feature>
<evidence type="ECO:0000313" key="3">
    <source>
        <dbReference type="EMBL" id="ABC35636.1"/>
    </source>
</evidence>
<sequence length="107" mass="12654">MKCPVCVTPDLLMTERQSIEIDYCPTCRGVWLDRSELDKLIARADDDANERRRDAAREVGRDAPLARYDHGDRDRRRHDAHGYDEHDRSRHGGYRKKKSLFDMFDFD</sequence>
<dbReference type="KEGG" id="bte:BTH_II0313"/>
<evidence type="ECO:0000259" key="2">
    <source>
        <dbReference type="Pfam" id="PF13453"/>
    </source>
</evidence>
<accession>Q2T8I5</accession>
<protein>
    <submittedName>
        <fullName evidence="3">Conserved within P. aerophilum</fullName>
    </submittedName>
</protein>
<name>Q2T8I5_BURTA</name>
<dbReference type="AlphaFoldDB" id="Q2T8I5"/>
<feature type="region of interest" description="Disordered" evidence="1">
    <location>
        <begin position="47"/>
        <end position="92"/>
    </location>
</feature>
<keyword evidence="4" id="KW-1185">Reference proteome</keyword>
<evidence type="ECO:0000313" key="4">
    <source>
        <dbReference type="Proteomes" id="UP000001930"/>
    </source>
</evidence>
<reference evidence="3 4" key="1">
    <citation type="journal article" date="2005" name="BMC Genomics">
        <title>Bacterial genome adaptation to niches: divergence of the potential virulence genes in three Burkholderia species of different survival strategies.</title>
        <authorList>
            <person name="Kim H.S."/>
            <person name="Schell M.A."/>
            <person name="Yu Y."/>
            <person name="Ulrich R.L."/>
            <person name="Sarria S.H."/>
            <person name="Nierman W.C."/>
            <person name="DeShazer D."/>
        </authorList>
    </citation>
    <scope>NUCLEOTIDE SEQUENCE [LARGE SCALE GENOMIC DNA]</scope>
    <source>
        <strain evidence="4">ATCC 700388 / DSM 13276 / CCUG 48851 / CIP 106301 / E264</strain>
    </source>
</reference>
<dbReference type="InterPro" id="IPR027392">
    <property type="entry name" value="TF_Znf"/>
</dbReference>
<dbReference type="Pfam" id="PF13453">
    <property type="entry name" value="Zn_ribbon_TFIIB"/>
    <property type="match status" value="1"/>
</dbReference>
<dbReference type="Proteomes" id="UP000001930">
    <property type="component" value="Chromosome II"/>
</dbReference>
<organism evidence="3 4">
    <name type="scientific">Burkholderia thailandensis (strain ATCC 700388 / DSM 13276 / CCUG 48851 / CIP 106301 / E264)</name>
    <dbReference type="NCBI Taxonomy" id="271848"/>
    <lineage>
        <taxon>Bacteria</taxon>
        <taxon>Pseudomonadati</taxon>
        <taxon>Pseudomonadota</taxon>
        <taxon>Betaproteobacteria</taxon>
        <taxon>Burkholderiales</taxon>
        <taxon>Burkholderiaceae</taxon>
        <taxon>Burkholderia</taxon>
        <taxon>pseudomallei group</taxon>
    </lineage>
</organism>
<dbReference type="HOGENOM" id="CLU_147819_0_0_4"/>
<dbReference type="GeneID" id="45117817"/>